<dbReference type="SUPFAM" id="SSF50998">
    <property type="entry name" value="Quinoprotein alcohol dehydrogenase-like"/>
    <property type="match status" value="1"/>
</dbReference>
<evidence type="ECO:0000313" key="13">
    <source>
        <dbReference type="Proteomes" id="UP000324233"/>
    </source>
</evidence>
<feature type="signal peptide" evidence="10">
    <location>
        <begin position="1"/>
        <end position="20"/>
    </location>
</feature>
<comment type="subcellular location">
    <subcellularLocation>
        <location evidence="2">Cell membrane</location>
        <topology evidence="2">Multi-pass membrane protein</topology>
    </subcellularLocation>
</comment>
<reference evidence="12 13" key="1">
    <citation type="submission" date="2019-08" db="EMBL/GenBank/DDBJ databases">
        <title>Deep-cultivation of Planctomycetes and their phenomic and genomic characterization uncovers novel biology.</title>
        <authorList>
            <person name="Wiegand S."/>
            <person name="Jogler M."/>
            <person name="Boedeker C."/>
            <person name="Pinto D."/>
            <person name="Vollmers J."/>
            <person name="Rivas-Marin E."/>
            <person name="Kohn T."/>
            <person name="Peeters S.H."/>
            <person name="Heuer A."/>
            <person name="Rast P."/>
            <person name="Oberbeckmann S."/>
            <person name="Bunk B."/>
            <person name="Jeske O."/>
            <person name="Meyerdierks A."/>
            <person name="Storesund J.E."/>
            <person name="Kallscheuer N."/>
            <person name="Luecker S."/>
            <person name="Lage O.M."/>
            <person name="Pohl T."/>
            <person name="Merkel B.J."/>
            <person name="Hornburger P."/>
            <person name="Mueller R.-W."/>
            <person name="Bruemmer F."/>
            <person name="Labrenz M."/>
            <person name="Spormann A.M."/>
            <person name="Op den Camp H."/>
            <person name="Overmann J."/>
            <person name="Amann R."/>
            <person name="Jetten M.S.M."/>
            <person name="Mascher T."/>
            <person name="Medema M.H."/>
            <person name="Devos D.P."/>
            <person name="Kaster A.-K."/>
            <person name="Ovreas L."/>
            <person name="Rohde M."/>
            <person name="Galperin M.Y."/>
            <person name="Jogler C."/>
        </authorList>
    </citation>
    <scope>NUCLEOTIDE SEQUENCE [LARGE SCALE GENOMIC DNA]</scope>
    <source>
        <strain evidence="12 13">OJF2</strain>
    </source>
</reference>
<sequence precursor="true">MRFTRILPFCLLAFAGRAEAQPAQNGDWPRVGNDPGCMRYSPLDQINRENVARLKPAWTYHTGEIESRVGKTIECTPIVVEGVLYLTTGYLRVVALDAATGKELWQFDPLRDHPAGRLLASGGVNRGCAYWSDGKPGGERRIIHGSADGRLFSLNARDGKLDPKFGEGGIRDLRKELDPKYAGLNYGPTSAPAVWKDTIVLGLSNDEGPGLAAPGDIRAFDVRTGAQLWEFHTVPRPGEFGGETWATGSWKDRGGANAWGGISVDADRGLVFAGTGSAAFDFYGGDRIGDNLFANCTLAIDARTGRRVWHFQTLRHDVWDHDLPTYPNLVTVRHGGKSVDAVAQVTKTGFVFLFDRETGKPLFEVKDVPVPASDVPGEKAAATQPIPVKPPPFAAQVLDESNVTDIGPANRSFVLERLRQYRHGTAFEPPSARGSVVIPGFHGGANWSGASFDPATGRLYVNSNNVPNVIILAGTKPEEKARLGPYRHTGYVQFLDQEGYPAIKPPWGVLSAIDLNAGEIAWQVPLGEIPALTARGIPRTGTETFGGTIVTAGGLVFIAGTKDEKFHAFDKATGQLLWEHPLPAGGYATPCTYQVGGRQYVVIAAGGAGKLRTRAGDAFVAFRLPD</sequence>
<name>A0A5B9WBE5_9BACT</name>
<dbReference type="InterPro" id="IPR018391">
    <property type="entry name" value="PQQ_b-propeller_rpt"/>
</dbReference>
<organism evidence="12 13">
    <name type="scientific">Aquisphaera giovannonii</name>
    <dbReference type="NCBI Taxonomy" id="406548"/>
    <lineage>
        <taxon>Bacteria</taxon>
        <taxon>Pseudomonadati</taxon>
        <taxon>Planctomycetota</taxon>
        <taxon>Planctomycetia</taxon>
        <taxon>Isosphaerales</taxon>
        <taxon>Isosphaeraceae</taxon>
        <taxon>Aquisphaera</taxon>
    </lineage>
</organism>
<dbReference type="InterPro" id="IPR011047">
    <property type="entry name" value="Quinoprotein_ADH-like_sf"/>
</dbReference>
<dbReference type="OrthoDB" id="9794322at2"/>
<gene>
    <name evidence="12" type="primary">gcd</name>
    <name evidence="12" type="ORF">OJF2_65940</name>
</gene>
<dbReference type="PROSITE" id="PS00363">
    <property type="entry name" value="BACTERIAL_PQQ_1"/>
    <property type="match status" value="1"/>
</dbReference>
<evidence type="ECO:0000256" key="3">
    <source>
        <dbReference type="ARBA" id="ARBA00008156"/>
    </source>
</evidence>
<protein>
    <submittedName>
        <fullName evidence="12">Quinoprotein glucose dehydrogenase</fullName>
        <ecNumber evidence="12">1.1.5.2</ecNumber>
    </submittedName>
</protein>
<evidence type="ECO:0000256" key="4">
    <source>
        <dbReference type="ARBA" id="ARBA00022475"/>
    </source>
</evidence>
<evidence type="ECO:0000259" key="11">
    <source>
        <dbReference type="Pfam" id="PF01011"/>
    </source>
</evidence>
<keyword evidence="5" id="KW-0812">Transmembrane</keyword>
<keyword evidence="7" id="KW-1133">Transmembrane helix</keyword>
<accession>A0A5B9WBE5</accession>
<dbReference type="GO" id="GO:0048038">
    <property type="term" value="F:quinone binding"/>
    <property type="evidence" value="ECO:0007669"/>
    <property type="project" value="InterPro"/>
</dbReference>
<dbReference type="GO" id="GO:0005886">
    <property type="term" value="C:plasma membrane"/>
    <property type="evidence" value="ECO:0007669"/>
    <property type="project" value="UniProtKB-SubCell"/>
</dbReference>
<dbReference type="Pfam" id="PF01011">
    <property type="entry name" value="PQQ"/>
    <property type="match status" value="1"/>
</dbReference>
<evidence type="ECO:0000256" key="8">
    <source>
        <dbReference type="ARBA" id="ARBA00023002"/>
    </source>
</evidence>
<dbReference type="AlphaFoldDB" id="A0A5B9WBE5"/>
<evidence type="ECO:0000313" key="12">
    <source>
        <dbReference type="EMBL" id="QEH37998.1"/>
    </source>
</evidence>
<keyword evidence="8 12" id="KW-0560">Oxidoreductase</keyword>
<evidence type="ECO:0000256" key="10">
    <source>
        <dbReference type="SAM" id="SignalP"/>
    </source>
</evidence>
<comment type="cofactor">
    <cofactor evidence="1">
        <name>pyrroloquinoline quinone</name>
        <dbReference type="ChEBI" id="CHEBI:58442"/>
    </cofactor>
</comment>
<comment type="similarity">
    <text evidence="3">Belongs to the bacterial PQQ dehydrogenase family.</text>
</comment>
<dbReference type="Gene3D" id="2.140.10.10">
    <property type="entry name" value="Quinoprotein alcohol dehydrogenase-like superfamily"/>
    <property type="match status" value="1"/>
</dbReference>
<evidence type="ECO:0000256" key="6">
    <source>
        <dbReference type="ARBA" id="ARBA00022891"/>
    </source>
</evidence>
<keyword evidence="6" id="KW-0634">PQQ</keyword>
<dbReference type="InterPro" id="IPR017511">
    <property type="entry name" value="PQQ_mDH"/>
</dbReference>
<keyword evidence="4" id="KW-1003">Cell membrane</keyword>
<feature type="domain" description="Pyrrolo-quinoline quinone repeat" evidence="11">
    <location>
        <begin position="28"/>
        <end position="601"/>
    </location>
</feature>
<dbReference type="SMART" id="SM00564">
    <property type="entry name" value="PQQ"/>
    <property type="match status" value="6"/>
</dbReference>
<dbReference type="InterPro" id="IPR001479">
    <property type="entry name" value="Quinoprotein_DH_CS"/>
</dbReference>
<evidence type="ECO:0000256" key="9">
    <source>
        <dbReference type="ARBA" id="ARBA00023136"/>
    </source>
</evidence>
<evidence type="ECO:0000256" key="5">
    <source>
        <dbReference type="ARBA" id="ARBA00022692"/>
    </source>
</evidence>
<keyword evidence="9" id="KW-0472">Membrane</keyword>
<evidence type="ECO:0000256" key="7">
    <source>
        <dbReference type="ARBA" id="ARBA00022989"/>
    </source>
</evidence>
<dbReference type="GO" id="GO:0030288">
    <property type="term" value="C:outer membrane-bounded periplasmic space"/>
    <property type="evidence" value="ECO:0007669"/>
    <property type="project" value="InterPro"/>
</dbReference>
<dbReference type="PANTHER" id="PTHR32303">
    <property type="entry name" value="QUINOPROTEIN ALCOHOL DEHYDROGENASE (CYTOCHROME C)"/>
    <property type="match status" value="1"/>
</dbReference>
<proteinExistence type="inferred from homology"/>
<evidence type="ECO:0000256" key="2">
    <source>
        <dbReference type="ARBA" id="ARBA00004651"/>
    </source>
</evidence>
<dbReference type="Proteomes" id="UP000324233">
    <property type="component" value="Chromosome"/>
</dbReference>
<dbReference type="InterPro" id="IPR002372">
    <property type="entry name" value="PQQ_rpt_dom"/>
</dbReference>
<dbReference type="GO" id="GO:0008876">
    <property type="term" value="F:quinoprotein glucose dehydrogenase activity"/>
    <property type="evidence" value="ECO:0007669"/>
    <property type="project" value="UniProtKB-EC"/>
</dbReference>
<dbReference type="KEGG" id="agv:OJF2_65940"/>
<dbReference type="EC" id="1.1.5.2" evidence="12"/>
<dbReference type="PANTHER" id="PTHR32303:SF4">
    <property type="entry name" value="QUINOPROTEIN GLUCOSE DEHYDROGENASE"/>
    <property type="match status" value="1"/>
</dbReference>
<feature type="chain" id="PRO_5022891558" evidence="10">
    <location>
        <begin position="21"/>
        <end position="626"/>
    </location>
</feature>
<keyword evidence="10" id="KW-0732">Signal</keyword>
<dbReference type="EMBL" id="CP042997">
    <property type="protein sequence ID" value="QEH37998.1"/>
    <property type="molecule type" value="Genomic_DNA"/>
</dbReference>
<evidence type="ECO:0000256" key="1">
    <source>
        <dbReference type="ARBA" id="ARBA00001931"/>
    </source>
</evidence>
<keyword evidence="13" id="KW-1185">Reference proteome</keyword>
<dbReference type="RefSeq" id="WP_148597489.1">
    <property type="nucleotide sequence ID" value="NZ_CP042997.1"/>
</dbReference>
<dbReference type="CDD" id="cd10280">
    <property type="entry name" value="PQQ_mGDH"/>
    <property type="match status" value="1"/>
</dbReference>